<reference evidence="9 10" key="1">
    <citation type="submission" date="2020-08" db="EMBL/GenBank/DDBJ databases">
        <title>A Genomic Blueprint of the Chicken Gut Microbiome.</title>
        <authorList>
            <person name="Gilroy R."/>
            <person name="Ravi A."/>
            <person name="Getino M."/>
            <person name="Pursley I."/>
            <person name="Horton D.L."/>
            <person name="Alikhan N.-F."/>
            <person name="Baker D."/>
            <person name="Gharbi K."/>
            <person name="Hall N."/>
            <person name="Watson M."/>
            <person name="Adriaenssens E.M."/>
            <person name="Foster-Nyarko E."/>
            <person name="Jarju S."/>
            <person name="Secka A."/>
            <person name="Antonio M."/>
            <person name="Oren A."/>
            <person name="Chaudhuri R."/>
            <person name="La Ragione R.M."/>
            <person name="Hildebrand F."/>
            <person name="Pallen M.J."/>
        </authorList>
    </citation>
    <scope>NUCLEOTIDE SEQUENCE [LARGE SCALE GENOMIC DNA]</scope>
    <source>
        <strain evidence="9 10">Sa2CUA10</strain>
    </source>
</reference>
<evidence type="ECO:0000256" key="7">
    <source>
        <dbReference type="SAM" id="Phobius"/>
    </source>
</evidence>
<name>A0ABR8SNY6_9BACL</name>
<feature type="domain" description="Acyltransferase 3" evidence="8">
    <location>
        <begin position="12"/>
        <end position="331"/>
    </location>
</feature>
<proteinExistence type="inferred from homology"/>
<dbReference type="RefSeq" id="WP_191754317.1">
    <property type="nucleotide sequence ID" value="NZ_JACSQM010000005.1"/>
</dbReference>
<dbReference type="PANTHER" id="PTHR40074">
    <property type="entry name" value="O-ACETYLTRANSFERASE WECH"/>
    <property type="match status" value="1"/>
</dbReference>
<evidence type="ECO:0000313" key="9">
    <source>
        <dbReference type="EMBL" id="MBD7965074.1"/>
    </source>
</evidence>
<organism evidence="9 10">
    <name type="scientific">Fictibacillus norfolkensis</name>
    <dbReference type="NCBI Taxonomy" id="2762233"/>
    <lineage>
        <taxon>Bacteria</taxon>
        <taxon>Bacillati</taxon>
        <taxon>Bacillota</taxon>
        <taxon>Bacilli</taxon>
        <taxon>Bacillales</taxon>
        <taxon>Fictibacillaceae</taxon>
        <taxon>Fictibacillus</taxon>
    </lineage>
</organism>
<evidence type="ECO:0000256" key="4">
    <source>
        <dbReference type="ARBA" id="ARBA00022692"/>
    </source>
</evidence>
<dbReference type="GO" id="GO:0016746">
    <property type="term" value="F:acyltransferase activity"/>
    <property type="evidence" value="ECO:0007669"/>
    <property type="project" value="UniProtKB-KW"/>
</dbReference>
<gene>
    <name evidence="9" type="ORF">H9648_13505</name>
</gene>
<dbReference type="PANTHER" id="PTHR40074:SF2">
    <property type="entry name" value="O-ACETYLTRANSFERASE WECH"/>
    <property type="match status" value="1"/>
</dbReference>
<evidence type="ECO:0000256" key="6">
    <source>
        <dbReference type="ARBA" id="ARBA00023136"/>
    </source>
</evidence>
<evidence type="ECO:0000259" key="8">
    <source>
        <dbReference type="Pfam" id="PF01757"/>
    </source>
</evidence>
<dbReference type="EMBL" id="JACSQM010000005">
    <property type="protein sequence ID" value="MBD7965074.1"/>
    <property type="molecule type" value="Genomic_DNA"/>
</dbReference>
<sequence length="365" mass="42195">MDTKLNNKEYFNEIHFLRAFACIGVLLVHVSATYFNEADGVWNWFTYFFNQLGRFGTPTFAVISGFLLFNGVNKKGFSFKPFITSRTTKIIMPFVIWSLFYQFVTVYFLGGTLPTDPKVLLYNFTMGESFYHLYFMAIVVQFYIIFPILQFIRSGIGWWIGLIVSAAISLYFTNLIDVPFASGIIEKVLIDKVFVMHWIFYFVFGGFLAHYWKPISAWVKKHSALLALGVVIVYVGAYLEYKIVGSVSSRRETNLINIPILSFATIGLYFYLVKLNWMKVSLQVIGKLSMGIYLIHPFTLILFTKTLPQEVWQTRFMPIMFFAVLITTIIFVKIIQQVPKHQFIIPVPTKRNKNKTSIQKKPVSA</sequence>
<accession>A0ABR8SNY6</accession>
<keyword evidence="9" id="KW-0012">Acyltransferase</keyword>
<dbReference type="Proteomes" id="UP000603641">
    <property type="component" value="Unassembled WGS sequence"/>
</dbReference>
<keyword evidence="5 7" id="KW-1133">Transmembrane helix</keyword>
<evidence type="ECO:0000313" key="10">
    <source>
        <dbReference type="Proteomes" id="UP000603641"/>
    </source>
</evidence>
<evidence type="ECO:0000256" key="1">
    <source>
        <dbReference type="ARBA" id="ARBA00004651"/>
    </source>
</evidence>
<evidence type="ECO:0000256" key="5">
    <source>
        <dbReference type="ARBA" id="ARBA00022989"/>
    </source>
</evidence>
<feature type="transmembrane region" description="Helical" evidence="7">
    <location>
        <begin position="316"/>
        <end position="335"/>
    </location>
</feature>
<dbReference type="Pfam" id="PF01757">
    <property type="entry name" value="Acyl_transf_3"/>
    <property type="match status" value="1"/>
</dbReference>
<feature type="transmembrane region" description="Helical" evidence="7">
    <location>
        <begin position="193"/>
        <end position="212"/>
    </location>
</feature>
<comment type="similarity">
    <text evidence="2">Belongs to the acyltransferase 3 family.</text>
</comment>
<keyword evidence="4 7" id="KW-0812">Transmembrane</keyword>
<comment type="caution">
    <text evidence="9">The sequence shown here is derived from an EMBL/GenBank/DDBJ whole genome shotgun (WGS) entry which is preliminary data.</text>
</comment>
<evidence type="ECO:0000256" key="2">
    <source>
        <dbReference type="ARBA" id="ARBA00007400"/>
    </source>
</evidence>
<feature type="transmembrane region" description="Helical" evidence="7">
    <location>
        <begin position="255"/>
        <end position="272"/>
    </location>
</feature>
<feature type="transmembrane region" description="Helical" evidence="7">
    <location>
        <begin position="156"/>
        <end position="173"/>
    </location>
</feature>
<feature type="transmembrane region" description="Helical" evidence="7">
    <location>
        <begin position="90"/>
        <end position="110"/>
    </location>
</feature>
<feature type="transmembrane region" description="Helical" evidence="7">
    <location>
        <begin position="130"/>
        <end position="149"/>
    </location>
</feature>
<protein>
    <submittedName>
        <fullName evidence="9">Acyltransferase</fullName>
    </submittedName>
</protein>
<feature type="transmembrane region" description="Helical" evidence="7">
    <location>
        <begin position="16"/>
        <end position="35"/>
    </location>
</feature>
<keyword evidence="3" id="KW-1003">Cell membrane</keyword>
<comment type="subcellular location">
    <subcellularLocation>
        <location evidence="1">Cell membrane</location>
        <topology evidence="1">Multi-pass membrane protein</topology>
    </subcellularLocation>
</comment>
<keyword evidence="10" id="KW-1185">Reference proteome</keyword>
<feature type="transmembrane region" description="Helical" evidence="7">
    <location>
        <begin position="224"/>
        <end position="243"/>
    </location>
</feature>
<feature type="transmembrane region" description="Helical" evidence="7">
    <location>
        <begin position="47"/>
        <end position="69"/>
    </location>
</feature>
<keyword evidence="6 7" id="KW-0472">Membrane</keyword>
<keyword evidence="9" id="KW-0808">Transferase</keyword>
<evidence type="ECO:0000256" key="3">
    <source>
        <dbReference type="ARBA" id="ARBA00022475"/>
    </source>
</evidence>
<feature type="transmembrane region" description="Helical" evidence="7">
    <location>
        <begin position="284"/>
        <end position="304"/>
    </location>
</feature>
<dbReference type="InterPro" id="IPR002656">
    <property type="entry name" value="Acyl_transf_3_dom"/>
</dbReference>